<dbReference type="OrthoDB" id="1751704at2759"/>
<organism evidence="1 2">
    <name type="scientific">Cuscuta campestris</name>
    <dbReference type="NCBI Taxonomy" id="132261"/>
    <lineage>
        <taxon>Eukaryota</taxon>
        <taxon>Viridiplantae</taxon>
        <taxon>Streptophyta</taxon>
        <taxon>Embryophyta</taxon>
        <taxon>Tracheophyta</taxon>
        <taxon>Spermatophyta</taxon>
        <taxon>Magnoliopsida</taxon>
        <taxon>eudicotyledons</taxon>
        <taxon>Gunneridae</taxon>
        <taxon>Pentapetalae</taxon>
        <taxon>asterids</taxon>
        <taxon>lamiids</taxon>
        <taxon>Solanales</taxon>
        <taxon>Convolvulaceae</taxon>
        <taxon>Cuscuteae</taxon>
        <taxon>Cuscuta</taxon>
        <taxon>Cuscuta subgen. Grammica</taxon>
        <taxon>Cuscuta sect. Cleistogrammica</taxon>
    </lineage>
</organism>
<evidence type="ECO:0000313" key="1">
    <source>
        <dbReference type="EMBL" id="VFQ76710.1"/>
    </source>
</evidence>
<proteinExistence type="predicted"/>
<dbReference type="EMBL" id="OOIL02001568">
    <property type="protein sequence ID" value="VFQ76710.1"/>
    <property type="molecule type" value="Genomic_DNA"/>
</dbReference>
<reference evidence="1 2" key="1">
    <citation type="submission" date="2018-04" db="EMBL/GenBank/DDBJ databases">
        <authorList>
            <person name="Vogel A."/>
        </authorList>
    </citation>
    <scope>NUCLEOTIDE SEQUENCE [LARGE SCALE GENOMIC DNA]</scope>
</reference>
<dbReference type="AlphaFoldDB" id="A0A484LJX9"/>
<gene>
    <name evidence="1" type="ORF">CCAM_LOCUS18486</name>
</gene>
<keyword evidence="2" id="KW-1185">Reference proteome</keyword>
<evidence type="ECO:0000313" key="2">
    <source>
        <dbReference type="Proteomes" id="UP000595140"/>
    </source>
</evidence>
<name>A0A484LJX9_9ASTE</name>
<protein>
    <submittedName>
        <fullName evidence="1">Uncharacterized protein</fullName>
    </submittedName>
</protein>
<sequence length="226" mass="25556">MVQTSYWFSTYLFRSCQTAPYILSKKKDEKSHDQNSEHHLVSIGGYCDLGFDMEGFLRPSAKVLGTKLPQLLSHIIDLFVAFLRQHLMHCRRIFPHAFSTLPLNHRFDHHHYFTAVVLSTAVPDNFHCHPYLSASLAFTGWSICMGMAMIGTPYFMPSMTELLPQWLTNPLMLGCSKIFACGATPVTTKPLSPTLSKNPSGKTCLRASWFASLGNLKTQTKLRLLR</sequence>
<accession>A0A484LJX9</accession>
<dbReference type="Proteomes" id="UP000595140">
    <property type="component" value="Unassembled WGS sequence"/>
</dbReference>